<comment type="caution">
    <text evidence="1">The sequence shown here is derived from an EMBL/GenBank/DDBJ whole genome shotgun (WGS) entry which is preliminary data.</text>
</comment>
<organism evidence="1 2">
    <name type="scientific">Microvirga mediterraneensis</name>
    <dbReference type="NCBI Taxonomy" id="2754695"/>
    <lineage>
        <taxon>Bacteria</taxon>
        <taxon>Pseudomonadati</taxon>
        <taxon>Pseudomonadota</taxon>
        <taxon>Alphaproteobacteria</taxon>
        <taxon>Hyphomicrobiales</taxon>
        <taxon>Methylobacteriaceae</taxon>
        <taxon>Microvirga</taxon>
    </lineage>
</organism>
<proteinExistence type="predicted"/>
<dbReference type="AlphaFoldDB" id="A0A838BW36"/>
<evidence type="ECO:0008006" key="3">
    <source>
        <dbReference type="Google" id="ProtNLM"/>
    </source>
</evidence>
<dbReference type="EMBL" id="JACDXJ010000003">
    <property type="protein sequence ID" value="MBA1159289.1"/>
    <property type="molecule type" value="Genomic_DNA"/>
</dbReference>
<dbReference type="RefSeq" id="WP_181054864.1">
    <property type="nucleotide sequence ID" value="NZ_JACDXJ010000003.1"/>
</dbReference>
<reference evidence="1 2" key="1">
    <citation type="submission" date="2020-07" db="EMBL/GenBank/DDBJ databases">
        <title>Draft genome and description of Microvirga mediterraneensis Marseille-Q2068 sp. nov.</title>
        <authorList>
            <person name="Boxberger M."/>
        </authorList>
    </citation>
    <scope>NUCLEOTIDE SEQUENCE [LARGE SCALE GENOMIC DNA]</scope>
    <source>
        <strain evidence="1 2">Marseille-Q2068</strain>
    </source>
</reference>
<dbReference type="Proteomes" id="UP000572984">
    <property type="component" value="Unassembled WGS sequence"/>
</dbReference>
<name>A0A838BW36_9HYPH</name>
<accession>A0A838BW36</accession>
<sequence>MADKTGTNDPTYNLISVLYHALQGAETYEKYASDAGSDQDLANFFREVQQQEKQRADRAKQLLATRLQQGG</sequence>
<gene>
    <name evidence="1" type="ORF">H0S73_24740</name>
</gene>
<keyword evidence="2" id="KW-1185">Reference proteome</keyword>
<evidence type="ECO:0000313" key="1">
    <source>
        <dbReference type="EMBL" id="MBA1159289.1"/>
    </source>
</evidence>
<evidence type="ECO:0000313" key="2">
    <source>
        <dbReference type="Proteomes" id="UP000572984"/>
    </source>
</evidence>
<protein>
    <recommendedName>
        <fullName evidence="3">Ferritin-like diiron domain-containing protein</fullName>
    </recommendedName>
</protein>